<dbReference type="EMBL" id="CP023693">
    <property type="protein sequence ID" value="QEV36228.1"/>
    <property type="molecule type" value="Genomic_DNA"/>
</dbReference>
<protein>
    <submittedName>
        <fullName evidence="1">Uncharacterized protein</fullName>
    </submittedName>
</protein>
<sequence length="78" mass="9308">MLTRAEVVERYRDRTGLSTDDWPFCEVFGLFRLAVIAQQIHHRCHHRQTRNPAFRNLWAAVHPLDHRCRTTIRRTRGG</sequence>
<proteinExistence type="predicted"/>
<accession>A0ABX6BQ09</accession>
<name>A0ABX6BQ09_9ACTN</name>
<keyword evidence="2" id="KW-1185">Reference proteome</keyword>
<dbReference type="InterPro" id="IPR011009">
    <property type="entry name" value="Kinase-like_dom_sf"/>
</dbReference>
<evidence type="ECO:0000313" key="2">
    <source>
        <dbReference type="Proteomes" id="UP000326029"/>
    </source>
</evidence>
<gene>
    <name evidence="1" type="ORF">CP977_32020</name>
</gene>
<dbReference type="Gene3D" id="3.90.1200.10">
    <property type="match status" value="1"/>
</dbReference>
<dbReference type="SUPFAM" id="SSF56112">
    <property type="entry name" value="Protein kinase-like (PK-like)"/>
    <property type="match status" value="1"/>
</dbReference>
<evidence type="ECO:0000313" key="1">
    <source>
        <dbReference type="EMBL" id="QEV36228.1"/>
    </source>
</evidence>
<reference evidence="1 2" key="1">
    <citation type="submission" date="2017-09" db="EMBL/GenBank/DDBJ databases">
        <authorList>
            <person name="Lee N."/>
            <person name="Cho B.-K."/>
        </authorList>
    </citation>
    <scope>NUCLEOTIDE SEQUENCE [LARGE SCALE GENOMIC DNA]</scope>
    <source>
        <strain evidence="1 2">ATCC 19740</strain>
    </source>
</reference>
<organism evidence="1 2">
    <name type="scientific">Streptomyces cinereoruber</name>
    <dbReference type="NCBI Taxonomy" id="67260"/>
    <lineage>
        <taxon>Bacteria</taxon>
        <taxon>Bacillati</taxon>
        <taxon>Actinomycetota</taxon>
        <taxon>Actinomycetes</taxon>
        <taxon>Kitasatosporales</taxon>
        <taxon>Streptomycetaceae</taxon>
        <taxon>Streptomyces</taxon>
    </lineage>
</organism>
<dbReference type="Proteomes" id="UP000326029">
    <property type="component" value="Chromosome"/>
</dbReference>